<reference evidence="1 2" key="1">
    <citation type="journal article" date="2018" name="Front. Plant Sci.">
        <title>Red Clover (Trifolium pratense) and Zigzag Clover (T. medium) - A Picture of Genomic Similarities and Differences.</title>
        <authorList>
            <person name="Dluhosova J."/>
            <person name="Istvanek J."/>
            <person name="Nedelnik J."/>
            <person name="Repkova J."/>
        </authorList>
    </citation>
    <scope>NUCLEOTIDE SEQUENCE [LARGE SCALE GENOMIC DNA]</scope>
    <source>
        <strain evidence="2">cv. 10/8</strain>
        <tissue evidence="1">Leaf</tissue>
    </source>
</reference>
<comment type="caution">
    <text evidence="1">The sequence shown here is derived from an EMBL/GenBank/DDBJ whole genome shotgun (WGS) entry which is preliminary data.</text>
</comment>
<proteinExistence type="predicted"/>
<dbReference type="EMBL" id="LXQA010074566">
    <property type="protein sequence ID" value="MCI09971.1"/>
    <property type="molecule type" value="Genomic_DNA"/>
</dbReference>
<accession>A0A392PCU4</accession>
<name>A0A392PCU4_9FABA</name>
<evidence type="ECO:0000313" key="2">
    <source>
        <dbReference type="Proteomes" id="UP000265520"/>
    </source>
</evidence>
<protein>
    <submittedName>
        <fullName evidence="1">Ribonuclease H</fullName>
    </submittedName>
</protein>
<sequence>MQRQFIWGDTKHNRRFHAIGWDRITVPKDSGGLGIRKLEAMNKACLLKLNWKLRENSDELWCKVLRAKYECDNSNISSTRRVSTSSLWKALINLQPMIEKFTVWSAGMGEGSMLGVKRG</sequence>
<dbReference type="Proteomes" id="UP000265520">
    <property type="component" value="Unassembled WGS sequence"/>
</dbReference>
<evidence type="ECO:0000313" key="1">
    <source>
        <dbReference type="EMBL" id="MCI09971.1"/>
    </source>
</evidence>
<keyword evidence="2" id="KW-1185">Reference proteome</keyword>
<organism evidence="1 2">
    <name type="scientific">Trifolium medium</name>
    <dbReference type="NCBI Taxonomy" id="97028"/>
    <lineage>
        <taxon>Eukaryota</taxon>
        <taxon>Viridiplantae</taxon>
        <taxon>Streptophyta</taxon>
        <taxon>Embryophyta</taxon>
        <taxon>Tracheophyta</taxon>
        <taxon>Spermatophyta</taxon>
        <taxon>Magnoliopsida</taxon>
        <taxon>eudicotyledons</taxon>
        <taxon>Gunneridae</taxon>
        <taxon>Pentapetalae</taxon>
        <taxon>rosids</taxon>
        <taxon>fabids</taxon>
        <taxon>Fabales</taxon>
        <taxon>Fabaceae</taxon>
        <taxon>Papilionoideae</taxon>
        <taxon>50 kb inversion clade</taxon>
        <taxon>NPAAA clade</taxon>
        <taxon>Hologalegina</taxon>
        <taxon>IRL clade</taxon>
        <taxon>Trifolieae</taxon>
        <taxon>Trifolium</taxon>
    </lineage>
</organism>
<dbReference type="AlphaFoldDB" id="A0A392PCU4"/>